<protein>
    <recommendedName>
        <fullName evidence="4">Glycosyltransferase</fullName>
        <ecNumber evidence="4">2.4.1.-</ecNumber>
    </recommendedName>
</protein>
<dbReference type="PANTHER" id="PTHR48044:SF22">
    <property type="entry name" value="GLYCOSYLTRANSFERASE"/>
    <property type="match status" value="1"/>
</dbReference>
<dbReference type="EC" id="2.4.1.-" evidence="4"/>
<dbReference type="OrthoDB" id="550202at2759"/>
<evidence type="ECO:0000259" key="5">
    <source>
        <dbReference type="Pfam" id="PF26168"/>
    </source>
</evidence>
<dbReference type="FunFam" id="3.40.50.2000:FF:000060">
    <property type="entry name" value="Glycosyltransferase"/>
    <property type="match status" value="1"/>
</dbReference>
<evidence type="ECO:0000256" key="4">
    <source>
        <dbReference type="RuleBase" id="RU362057"/>
    </source>
</evidence>
<evidence type="ECO:0000256" key="1">
    <source>
        <dbReference type="ARBA" id="ARBA00009995"/>
    </source>
</evidence>
<dbReference type="EMBL" id="JXTB01000558">
    <property type="protein sequence ID" value="PON36679.1"/>
    <property type="molecule type" value="Genomic_DNA"/>
</dbReference>
<dbReference type="Gene3D" id="3.40.50.2000">
    <property type="entry name" value="Glycogen Phosphorylase B"/>
    <property type="match status" value="2"/>
</dbReference>
<dbReference type="InterPro" id="IPR058980">
    <property type="entry name" value="Glyco_transf_N"/>
</dbReference>
<dbReference type="CDD" id="cd03784">
    <property type="entry name" value="GT1_Gtf-like"/>
    <property type="match status" value="1"/>
</dbReference>
<keyword evidence="7" id="KW-1185">Reference proteome</keyword>
<dbReference type="PANTHER" id="PTHR48044">
    <property type="entry name" value="GLYCOSYLTRANSFERASE"/>
    <property type="match status" value="1"/>
</dbReference>
<dbReference type="GO" id="GO:1901137">
    <property type="term" value="P:carbohydrate derivative biosynthetic process"/>
    <property type="evidence" value="ECO:0007669"/>
    <property type="project" value="UniProtKB-ARBA"/>
</dbReference>
<evidence type="ECO:0000256" key="2">
    <source>
        <dbReference type="ARBA" id="ARBA00022679"/>
    </source>
</evidence>
<feature type="domain" description="Glycosyltransferase N-terminal" evidence="5">
    <location>
        <begin position="10"/>
        <end position="223"/>
    </location>
</feature>
<dbReference type="InterPro" id="IPR002213">
    <property type="entry name" value="UDP_glucos_trans"/>
</dbReference>
<proteinExistence type="inferred from homology"/>
<name>A0A2P5AJE8_PARAD</name>
<gene>
    <name evidence="6" type="ORF">PanWU01x14_326400</name>
</gene>
<organism evidence="6 7">
    <name type="scientific">Parasponia andersonii</name>
    <name type="common">Sponia andersonii</name>
    <dbReference type="NCBI Taxonomy" id="3476"/>
    <lineage>
        <taxon>Eukaryota</taxon>
        <taxon>Viridiplantae</taxon>
        <taxon>Streptophyta</taxon>
        <taxon>Embryophyta</taxon>
        <taxon>Tracheophyta</taxon>
        <taxon>Spermatophyta</taxon>
        <taxon>Magnoliopsida</taxon>
        <taxon>eudicotyledons</taxon>
        <taxon>Gunneridae</taxon>
        <taxon>Pentapetalae</taxon>
        <taxon>rosids</taxon>
        <taxon>fabids</taxon>
        <taxon>Rosales</taxon>
        <taxon>Cannabaceae</taxon>
        <taxon>Parasponia</taxon>
    </lineage>
</organism>
<dbReference type="Proteomes" id="UP000237105">
    <property type="component" value="Unassembled WGS sequence"/>
</dbReference>
<comment type="similarity">
    <text evidence="1 3">Belongs to the UDP-glycosyltransferase family.</text>
</comment>
<dbReference type="Pfam" id="PF00201">
    <property type="entry name" value="UDPGT"/>
    <property type="match status" value="1"/>
</dbReference>
<dbReference type="SUPFAM" id="SSF53756">
    <property type="entry name" value="UDP-Glycosyltransferase/glycogen phosphorylase"/>
    <property type="match status" value="1"/>
</dbReference>
<comment type="caution">
    <text evidence="6">The sequence shown here is derived from an EMBL/GenBank/DDBJ whole genome shotgun (WGS) entry which is preliminary data.</text>
</comment>
<evidence type="ECO:0000313" key="7">
    <source>
        <dbReference type="Proteomes" id="UP000237105"/>
    </source>
</evidence>
<sequence length="476" mass="53753">MARRPHQRPQSHLNQLLQLAHVISSYDIPVHYVGSSLPNSRVKFRASNPLKQLTEIYFHDFPTPLPSSPPNSGTKFRLPEHSIFCWEVATHLRRPVATLLRSLSPTARRLVVIYDILMASVVQDAVSLPNSEAYSLNTSSVLSCIVFGCEAFGIKDKIPVKDIPSTKSSFPSVYRSFITFQGLMSYSKAGELHNTYRAIEGSLVELLVNKKNSGKKMWAIGPLPQMKNSTELRSQDKFLIEWLNKQEPKSVLYVCFGTTTTFSDKEIKELALGLEQSGVKFLWVLRDVDRLDVSSNEEERRTQLPDGFEERTRENGILVREWVPQVEILGHPSTGGFMSHCGWNSCMESLSMGVPIAAWPMHLDQPTNAVLVTKVLKVGVAVVEWTQIDELVSSSMISEAVRKLMASEEGEEIRRRVFEMSEAIKCSVSQEGDCRLEWDSFVSHITREGNSHKNHMIRSFGLKLINLLVEFSKPFI</sequence>
<reference evidence="7" key="1">
    <citation type="submission" date="2016-06" db="EMBL/GenBank/DDBJ databases">
        <title>Parallel loss of symbiosis genes in relatives of nitrogen-fixing non-legume Parasponia.</title>
        <authorList>
            <person name="Van Velzen R."/>
            <person name="Holmer R."/>
            <person name="Bu F."/>
            <person name="Rutten L."/>
            <person name="Van Zeijl A."/>
            <person name="Liu W."/>
            <person name="Santuari L."/>
            <person name="Cao Q."/>
            <person name="Sharma T."/>
            <person name="Shen D."/>
            <person name="Roswanjaya Y."/>
            <person name="Wardhani T."/>
            <person name="Kalhor M.S."/>
            <person name="Jansen J."/>
            <person name="Van den Hoogen J."/>
            <person name="Gungor B."/>
            <person name="Hartog M."/>
            <person name="Hontelez J."/>
            <person name="Verver J."/>
            <person name="Yang W.-C."/>
            <person name="Schijlen E."/>
            <person name="Repin R."/>
            <person name="Schilthuizen M."/>
            <person name="Schranz E."/>
            <person name="Heidstra R."/>
            <person name="Miyata K."/>
            <person name="Fedorova E."/>
            <person name="Kohlen W."/>
            <person name="Bisseling T."/>
            <person name="Smit S."/>
            <person name="Geurts R."/>
        </authorList>
    </citation>
    <scope>NUCLEOTIDE SEQUENCE [LARGE SCALE GENOMIC DNA]</scope>
    <source>
        <strain evidence="7">cv. WU1-14</strain>
    </source>
</reference>
<dbReference type="AlphaFoldDB" id="A0A2P5AJE8"/>
<accession>A0A2P5AJE8</accession>
<evidence type="ECO:0000256" key="3">
    <source>
        <dbReference type="RuleBase" id="RU003718"/>
    </source>
</evidence>
<dbReference type="InterPro" id="IPR035595">
    <property type="entry name" value="UDP_glycos_trans_CS"/>
</dbReference>
<dbReference type="GO" id="GO:0008194">
    <property type="term" value="F:UDP-glycosyltransferase activity"/>
    <property type="evidence" value="ECO:0007669"/>
    <property type="project" value="InterPro"/>
</dbReference>
<keyword evidence="3" id="KW-0328">Glycosyltransferase</keyword>
<dbReference type="PROSITE" id="PS00375">
    <property type="entry name" value="UDPGT"/>
    <property type="match status" value="1"/>
</dbReference>
<dbReference type="Pfam" id="PF26168">
    <property type="entry name" value="Glyco_transf_N"/>
    <property type="match status" value="1"/>
</dbReference>
<keyword evidence="2 3" id="KW-0808">Transferase</keyword>
<evidence type="ECO:0000313" key="6">
    <source>
        <dbReference type="EMBL" id="PON36679.1"/>
    </source>
</evidence>